<dbReference type="AlphaFoldDB" id="A0A0M2PPM5"/>
<dbReference type="GO" id="GO:0005524">
    <property type="term" value="F:ATP binding"/>
    <property type="evidence" value="ECO:0007669"/>
    <property type="project" value="UniProtKB-KW"/>
</dbReference>
<keyword evidence="9" id="KW-0902">Two-component regulatory system</keyword>
<dbReference type="SUPFAM" id="SSF47384">
    <property type="entry name" value="Homodimeric domain of signal transducing histidine kinase"/>
    <property type="match status" value="1"/>
</dbReference>
<dbReference type="PROSITE" id="PS50109">
    <property type="entry name" value="HIS_KIN"/>
    <property type="match status" value="1"/>
</dbReference>
<name>A0A0M2PPM5_PROHO</name>
<evidence type="ECO:0000256" key="3">
    <source>
        <dbReference type="ARBA" id="ARBA00012438"/>
    </source>
</evidence>
<dbReference type="PANTHER" id="PTHR43065">
    <property type="entry name" value="SENSOR HISTIDINE KINASE"/>
    <property type="match status" value="1"/>
</dbReference>
<dbReference type="GO" id="GO:0000155">
    <property type="term" value="F:phosphorelay sensor kinase activity"/>
    <property type="evidence" value="ECO:0007669"/>
    <property type="project" value="InterPro"/>
</dbReference>
<dbReference type="PRINTS" id="PR00344">
    <property type="entry name" value="BCTRLSENSOR"/>
</dbReference>
<evidence type="ECO:0000259" key="13">
    <source>
        <dbReference type="PROSITE" id="PS50885"/>
    </source>
</evidence>
<keyword evidence="4" id="KW-0597">Phosphoprotein</keyword>
<dbReference type="EMBL" id="AJTX02000008">
    <property type="protein sequence ID" value="KKI98525.1"/>
    <property type="molecule type" value="Genomic_DNA"/>
</dbReference>
<keyword evidence="11" id="KW-0472">Membrane</keyword>
<keyword evidence="11" id="KW-1133">Transmembrane helix</keyword>
<keyword evidence="11" id="KW-0812">Transmembrane</keyword>
<dbReference type="Pfam" id="PF02518">
    <property type="entry name" value="HATPase_c"/>
    <property type="match status" value="1"/>
</dbReference>
<dbReference type="SUPFAM" id="SSF55874">
    <property type="entry name" value="ATPase domain of HSP90 chaperone/DNA topoisomerase II/histidine kinase"/>
    <property type="match status" value="1"/>
</dbReference>
<keyword evidence="8" id="KW-0067">ATP-binding</keyword>
<feature type="transmembrane region" description="Helical" evidence="11">
    <location>
        <begin position="20"/>
        <end position="42"/>
    </location>
</feature>
<keyword evidence="10" id="KW-0175">Coiled coil</keyword>
<dbReference type="InterPro" id="IPR005467">
    <property type="entry name" value="His_kinase_dom"/>
</dbReference>
<dbReference type="PANTHER" id="PTHR43065:SF10">
    <property type="entry name" value="PEROXIDE STRESS-ACTIVATED HISTIDINE KINASE MAK3"/>
    <property type="match status" value="1"/>
</dbReference>
<feature type="domain" description="Histidine kinase" evidence="12">
    <location>
        <begin position="342"/>
        <end position="600"/>
    </location>
</feature>
<evidence type="ECO:0000256" key="1">
    <source>
        <dbReference type="ARBA" id="ARBA00000085"/>
    </source>
</evidence>
<evidence type="ECO:0000256" key="7">
    <source>
        <dbReference type="ARBA" id="ARBA00022777"/>
    </source>
</evidence>
<dbReference type="InterPro" id="IPR003660">
    <property type="entry name" value="HAMP_dom"/>
</dbReference>
<evidence type="ECO:0000313" key="15">
    <source>
        <dbReference type="Proteomes" id="UP000034681"/>
    </source>
</evidence>
<comment type="catalytic activity">
    <reaction evidence="1">
        <text>ATP + protein L-histidine = ADP + protein N-phospho-L-histidine.</text>
        <dbReference type="EC" id="2.7.13.3"/>
    </reaction>
</comment>
<comment type="caution">
    <text evidence="14">The sequence shown here is derived from an EMBL/GenBank/DDBJ whole genome shotgun (WGS) entry which is preliminary data.</text>
</comment>
<evidence type="ECO:0000313" key="14">
    <source>
        <dbReference type="EMBL" id="KKI98525.1"/>
    </source>
</evidence>
<dbReference type="InterPro" id="IPR036890">
    <property type="entry name" value="HATPase_C_sf"/>
</dbReference>
<evidence type="ECO:0000256" key="6">
    <source>
        <dbReference type="ARBA" id="ARBA00022741"/>
    </source>
</evidence>
<reference evidence="14" key="1">
    <citation type="submission" date="2012-04" db="EMBL/GenBank/DDBJ databases">
        <authorList>
            <person name="Borisov I.G."/>
            <person name="Ivanikova N.V."/>
            <person name="Pinevich A.V."/>
        </authorList>
    </citation>
    <scope>NUCLEOTIDE SEQUENCE</scope>
    <source>
        <strain evidence="14">CALU 1027</strain>
    </source>
</reference>
<evidence type="ECO:0000256" key="4">
    <source>
        <dbReference type="ARBA" id="ARBA00022553"/>
    </source>
</evidence>
<evidence type="ECO:0000256" key="11">
    <source>
        <dbReference type="SAM" id="Phobius"/>
    </source>
</evidence>
<proteinExistence type="predicted"/>
<sequence>MVPSLSFIRNLKTRHKILLGYGLTLGFTGLGVATGIFLSMVLSSGNVSLRQGALDQYKTTHRLFNELSSVEIHRSQLVSIIDDPELLQEQYGHLQESIANFESHWSYYQDNLGNSLIDPGKDSKAEQEAIQTFVDTYKDLPDRYFQRLKQLESQFDLPNVQPDRQDDLQQALTQFSKSDLAKQLEVFLDDLELQSDRAYANYLVTEGRYNRVQLVVQGVLLLGLGISAIVALILARYTSRILAEPIETVTAYVQEALTTSNFQLQVPIHSQDELGALVNSFNDLLQQVATHTQELEVAQQTLEDRVADRTQELQKRVQELNHAQAQLVQAEKMSSLGQLVAGVAHEINNPVNFIHGNLTYVKEYSGGLLKLVDLYQTQGSKTSPEIDALIEDIDLDFLESDLPKILQSMEVGTKRICEIVLSLRNFSRLDEANYKAVNLHDGIDSTLLILQHRIKAKVDVPGIVIVKDYGELPLVDCYPGQLNQVFMNILSNSIDALESRDGDRSLQDIKANPSTITIRSERLNDHSVLLSFADNGSGIPPEVQTHIFEPFFTTKPIGKGTGLGLSISYQVVTEKHKGILSCSSAPGMGTEFRIQLPIHAPATSPPSLLITT</sequence>
<dbReference type="GO" id="GO:0016020">
    <property type="term" value="C:membrane"/>
    <property type="evidence" value="ECO:0007669"/>
    <property type="project" value="UniProtKB-SubCell"/>
</dbReference>
<keyword evidence="6" id="KW-0547">Nucleotide-binding</keyword>
<dbReference type="SMART" id="SM00304">
    <property type="entry name" value="HAMP"/>
    <property type="match status" value="1"/>
</dbReference>
<dbReference type="SMART" id="SM00387">
    <property type="entry name" value="HATPase_c"/>
    <property type="match status" value="1"/>
</dbReference>
<feature type="coiled-coil region" evidence="10">
    <location>
        <begin position="281"/>
        <end position="333"/>
    </location>
</feature>
<dbReference type="SUPFAM" id="SSF158472">
    <property type="entry name" value="HAMP domain-like"/>
    <property type="match status" value="1"/>
</dbReference>
<dbReference type="EC" id="2.7.13.3" evidence="3"/>
<keyword evidence="5" id="KW-0808">Transferase</keyword>
<accession>A0A0M2PPM5</accession>
<evidence type="ECO:0000259" key="12">
    <source>
        <dbReference type="PROSITE" id="PS50109"/>
    </source>
</evidence>
<evidence type="ECO:0000256" key="10">
    <source>
        <dbReference type="SAM" id="Coils"/>
    </source>
</evidence>
<feature type="transmembrane region" description="Helical" evidence="11">
    <location>
        <begin position="214"/>
        <end position="235"/>
    </location>
</feature>
<dbReference type="InterPro" id="IPR036097">
    <property type="entry name" value="HisK_dim/P_sf"/>
</dbReference>
<dbReference type="InterPro" id="IPR004358">
    <property type="entry name" value="Sig_transdc_His_kin-like_C"/>
</dbReference>
<organism evidence="14 15">
    <name type="scientific">Prochlorothrix hollandica PCC 9006 = CALU 1027</name>
    <dbReference type="NCBI Taxonomy" id="317619"/>
    <lineage>
        <taxon>Bacteria</taxon>
        <taxon>Bacillati</taxon>
        <taxon>Cyanobacteriota</taxon>
        <taxon>Cyanophyceae</taxon>
        <taxon>Prochlorotrichales</taxon>
        <taxon>Prochlorotrichaceae</taxon>
        <taxon>Prochlorothrix</taxon>
    </lineage>
</organism>
<dbReference type="Gene3D" id="1.10.287.130">
    <property type="match status" value="1"/>
</dbReference>
<dbReference type="CDD" id="cd00082">
    <property type="entry name" value="HisKA"/>
    <property type="match status" value="1"/>
</dbReference>
<dbReference type="eggNOG" id="COG4191">
    <property type="taxonomic scope" value="Bacteria"/>
</dbReference>
<dbReference type="PROSITE" id="PS50885">
    <property type="entry name" value="HAMP"/>
    <property type="match status" value="1"/>
</dbReference>
<evidence type="ECO:0000256" key="5">
    <source>
        <dbReference type="ARBA" id="ARBA00022679"/>
    </source>
</evidence>
<keyword evidence="15" id="KW-1185">Reference proteome</keyword>
<gene>
    <name evidence="14" type="ORF">PROH_18315</name>
</gene>
<keyword evidence="7" id="KW-0418">Kinase</keyword>
<evidence type="ECO:0000256" key="9">
    <source>
        <dbReference type="ARBA" id="ARBA00023012"/>
    </source>
</evidence>
<dbReference type="InterPro" id="IPR003661">
    <property type="entry name" value="HisK_dim/P_dom"/>
</dbReference>
<dbReference type="Gene3D" id="3.30.565.10">
    <property type="entry name" value="Histidine kinase-like ATPase, C-terminal domain"/>
    <property type="match status" value="1"/>
</dbReference>
<protein>
    <recommendedName>
        <fullName evidence="3">histidine kinase</fullName>
        <ecNumber evidence="3">2.7.13.3</ecNumber>
    </recommendedName>
</protein>
<evidence type="ECO:0000256" key="8">
    <source>
        <dbReference type="ARBA" id="ARBA00022840"/>
    </source>
</evidence>
<dbReference type="Proteomes" id="UP000034681">
    <property type="component" value="Unassembled WGS sequence"/>
</dbReference>
<dbReference type="CDD" id="cd06225">
    <property type="entry name" value="HAMP"/>
    <property type="match status" value="1"/>
</dbReference>
<dbReference type="STRING" id="317619.GCA_000332315_02553"/>
<comment type="subcellular location">
    <subcellularLocation>
        <location evidence="2">Membrane</location>
    </subcellularLocation>
</comment>
<dbReference type="Gene3D" id="6.10.340.10">
    <property type="match status" value="1"/>
</dbReference>
<evidence type="ECO:0000256" key="2">
    <source>
        <dbReference type="ARBA" id="ARBA00004370"/>
    </source>
</evidence>
<feature type="domain" description="HAMP" evidence="13">
    <location>
        <begin position="240"/>
        <end position="293"/>
    </location>
</feature>
<dbReference type="InterPro" id="IPR003594">
    <property type="entry name" value="HATPase_dom"/>
</dbReference>